<dbReference type="OrthoDB" id="420187at2759"/>
<keyword evidence="6 8" id="KW-0378">Hydrolase</keyword>
<dbReference type="PANTHER" id="PTHR24006">
    <property type="entry name" value="UBIQUITIN CARBOXYL-TERMINAL HYDROLASE"/>
    <property type="match status" value="1"/>
</dbReference>
<feature type="domain" description="USP" evidence="10">
    <location>
        <begin position="140"/>
        <end position="468"/>
    </location>
</feature>
<dbReference type="Gene3D" id="3.90.70.10">
    <property type="entry name" value="Cysteine proteinases"/>
    <property type="match status" value="1"/>
</dbReference>
<dbReference type="EC" id="3.4.19.12" evidence="8"/>
<dbReference type="PANTHER" id="PTHR24006:SF758">
    <property type="entry name" value="UBIQUITIN CARBOXYL-TERMINAL HYDROLASE 36"/>
    <property type="match status" value="1"/>
</dbReference>
<dbReference type="InterPro" id="IPR001394">
    <property type="entry name" value="Peptidase_C19_UCH"/>
</dbReference>
<protein>
    <recommendedName>
        <fullName evidence="8">Ubiquitin carboxyl-terminal hydrolase</fullName>
        <ecNumber evidence="8">3.4.19.12</ecNumber>
    </recommendedName>
</protein>
<feature type="compositionally biased region" description="Polar residues" evidence="9">
    <location>
        <begin position="760"/>
        <end position="777"/>
    </location>
</feature>
<evidence type="ECO:0000256" key="6">
    <source>
        <dbReference type="ARBA" id="ARBA00022801"/>
    </source>
</evidence>
<feature type="compositionally biased region" description="Polar residues" evidence="9">
    <location>
        <begin position="918"/>
        <end position="944"/>
    </location>
</feature>
<dbReference type="PROSITE" id="PS00973">
    <property type="entry name" value="USP_2"/>
    <property type="match status" value="1"/>
</dbReference>
<evidence type="ECO:0000256" key="3">
    <source>
        <dbReference type="ARBA" id="ARBA00009085"/>
    </source>
</evidence>
<feature type="compositionally biased region" description="Polar residues" evidence="9">
    <location>
        <begin position="701"/>
        <end position="710"/>
    </location>
</feature>
<comment type="caution">
    <text evidence="11">The sequence shown here is derived from an EMBL/GenBank/DDBJ whole genome shotgun (WGS) entry which is preliminary data.</text>
</comment>
<feature type="region of interest" description="Disordered" evidence="9">
    <location>
        <begin position="894"/>
        <end position="944"/>
    </location>
</feature>
<name>A0A9Q0MYX3_9DIPT</name>
<evidence type="ECO:0000256" key="9">
    <source>
        <dbReference type="SAM" id="MobiDB-lite"/>
    </source>
</evidence>
<feature type="compositionally biased region" description="Polar residues" evidence="9">
    <location>
        <begin position="88"/>
        <end position="109"/>
    </location>
</feature>
<feature type="region of interest" description="Disordered" evidence="9">
    <location>
        <begin position="80"/>
        <end position="109"/>
    </location>
</feature>
<comment type="catalytic activity">
    <reaction evidence="1 8">
        <text>Thiol-dependent hydrolysis of ester, thioester, amide, peptide and isopeptide bonds formed by the C-terminal Gly of ubiquitin (a 76-residue protein attached to proteins as an intracellular targeting signal).</text>
        <dbReference type="EC" id="3.4.19.12"/>
    </reaction>
</comment>
<dbReference type="GO" id="GO:0042981">
    <property type="term" value="P:regulation of apoptotic process"/>
    <property type="evidence" value="ECO:0007669"/>
    <property type="project" value="TreeGrafter"/>
</dbReference>
<comment type="subcellular location">
    <subcellularLocation>
        <location evidence="2">Nucleus</location>
        <location evidence="2">Nucleolus</location>
    </subcellularLocation>
</comment>
<dbReference type="InterPro" id="IPR028889">
    <property type="entry name" value="USP"/>
</dbReference>
<evidence type="ECO:0000313" key="12">
    <source>
        <dbReference type="Proteomes" id="UP001151699"/>
    </source>
</evidence>
<evidence type="ECO:0000256" key="4">
    <source>
        <dbReference type="ARBA" id="ARBA00022670"/>
    </source>
</evidence>
<evidence type="ECO:0000259" key="10">
    <source>
        <dbReference type="PROSITE" id="PS50235"/>
    </source>
</evidence>
<dbReference type="EMBL" id="WJQU01000002">
    <property type="protein sequence ID" value="KAJ6640523.1"/>
    <property type="molecule type" value="Genomic_DNA"/>
</dbReference>
<dbReference type="AlphaFoldDB" id="A0A9Q0MYX3"/>
<feature type="region of interest" description="Disordered" evidence="9">
    <location>
        <begin position="625"/>
        <end position="850"/>
    </location>
</feature>
<dbReference type="GO" id="GO:0016579">
    <property type="term" value="P:protein deubiquitination"/>
    <property type="evidence" value="ECO:0007669"/>
    <property type="project" value="InterPro"/>
</dbReference>
<proteinExistence type="inferred from homology"/>
<feature type="compositionally biased region" description="Basic and acidic residues" evidence="9">
    <location>
        <begin position="651"/>
        <end position="675"/>
    </location>
</feature>
<gene>
    <name evidence="11" type="primary">Usp36_0</name>
    <name evidence="11" type="ORF">Bhyg_05452</name>
</gene>
<keyword evidence="5 8" id="KW-0833">Ubl conjugation pathway</keyword>
<evidence type="ECO:0000256" key="8">
    <source>
        <dbReference type="RuleBase" id="RU366025"/>
    </source>
</evidence>
<evidence type="ECO:0000256" key="5">
    <source>
        <dbReference type="ARBA" id="ARBA00022786"/>
    </source>
</evidence>
<dbReference type="GO" id="GO:0005730">
    <property type="term" value="C:nucleolus"/>
    <property type="evidence" value="ECO:0007669"/>
    <property type="project" value="UniProtKB-SubCell"/>
</dbReference>
<dbReference type="InterPro" id="IPR038765">
    <property type="entry name" value="Papain-like_cys_pep_sf"/>
</dbReference>
<dbReference type="InterPro" id="IPR050164">
    <property type="entry name" value="Peptidase_C19"/>
</dbReference>
<organism evidence="11 12">
    <name type="scientific">Pseudolycoriella hygida</name>
    <dbReference type="NCBI Taxonomy" id="35572"/>
    <lineage>
        <taxon>Eukaryota</taxon>
        <taxon>Metazoa</taxon>
        <taxon>Ecdysozoa</taxon>
        <taxon>Arthropoda</taxon>
        <taxon>Hexapoda</taxon>
        <taxon>Insecta</taxon>
        <taxon>Pterygota</taxon>
        <taxon>Neoptera</taxon>
        <taxon>Endopterygota</taxon>
        <taxon>Diptera</taxon>
        <taxon>Nematocera</taxon>
        <taxon>Sciaroidea</taxon>
        <taxon>Sciaridae</taxon>
        <taxon>Pseudolycoriella</taxon>
    </lineage>
</organism>
<dbReference type="GO" id="GO:0004843">
    <property type="term" value="F:cysteine-type deubiquitinase activity"/>
    <property type="evidence" value="ECO:0007669"/>
    <property type="project" value="UniProtKB-UniRule"/>
</dbReference>
<dbReference type="Proteomes" id="UP001151699">
    <property type="component" value="Chromosome B"/>
</dbReference>
<evidence type="ECO:0000256" key="2">
    <source>
        <dbReference type="ARBA" id="ARBA00004604"/>
    </source>
</evidence>
<feature type="compositionally biased region" description="Basic and acidic residues" evidence="9">
    <location>
        <begin position="790"/>
        <end position="803"/>
    </location>
</feature>
<reference evidence="11" key="1">
    <citation type="submission" date="2022-07" db="EMBL/GenBank/DDBJ databases">
        <authorList>
            <person name="Trinca V."/>
            <person name="Uliana J.V.C."/>
            <person name="Torres T.T."/>
            <person name="Ward R.J."/>
            <person name="Monesi N."/>
        </authorList>
    </citation>
    <scope>NUCLEOTIDE SEQUENCE</scope>
    <source>
        <strain evidence="11">HSMRA1968</strain>
        <tissue evidence="11">Whole embryos</tissue>
    </source>
</reference>
<sequence>MGPNMPVSCENSESAISSTIRDSLGNYNSLTKAPNLTLTKNHISAALKQSLLKVIEYVDSPPGFSYSIQESLKSKYTVLRPSEDEKTTTQTAGDSTSQSAKNSNGTKLNGSCLPSPKLILYPRENVQIGWGSTRKWSIGSGMVNLGNTCYLNSTLQALFHVPSFANWLQSDSEHKNHCPEISIKKSYFFKIVFVFIFVILSAGGSQSGCIICSMAEILQSTQSNVCPTKPMQIYSKLKQICRHLIHGHQEDAHEFLRYLMESMEKAFLSRYKNSKEFEQYTKETTPINQILGGYLRTTVKCLSCMYESVTFQHFEDLLLDIRKVSTIEDALKHHFARERLEDMDYTCESCKKKVSATKQFSLERAPVALCIQLKRFSGINGKISKHINISLDLDFSQYSSRDTKNSQLKYRLVSMITHLGSTPQCGHYTAIGCSQDGSYYQFDDSSVRSMSVNSLLNTNPYIIFYELVAARPSSTTVTSMLYNENTNKRTETTTFIGPVVPVGQVNKSIVQSQSNGSTVKQYGSTSNGFGNNRKMISVSNNLTKKNSTETVILPATNVHSEEFNKSLDRNWMKAVEPSASKVNITALESPSKRITQPTNQALKNSDCNKTSCDLDREIPITKGVLLPSMPDLKENSPTKNGDIVRLSNDVKLPENGDTNAKRGLDNEHSSSHRENAVTNSLHRKLQSPPSHKGTVAVYCSPSKSHSSVNQKNEENRKLLLYSDNESKSRSDSLPSMRKTMNPFSRGNNYIIKNGKHKQNGSHPGSVNQRNSNPTNGYAVTPRKSLVPYALHDDSDSNNEDRKSPPTVKTKAGPFQVTKNTTNGSNNNYRCSSEIRSPWSKSNNSGRLPSLSTWNGSASLLQEEIMSDKRESNKRKLEKDFDLDLDLGRVKKKRRIGHNHERDNPKYNAFQEQQHNRNQRSYSYHNRVNYNSHAYRSQYSGKRKY</sequence>
<feature type="compositionally biased region" description="Polar residues" evidence="9">
    <location>
        <begin position="816"/>
        <end position="850"/>
    </location>
</feature>
<evidence type="ECO:0000313" key="11">
    <source>
        <dbReference type="EMBL" id="KAJ6640523.1"/>
    </source>
</evidence>
<dbReference type="GO" id="GO:0005829">
    <property type="term" value="C:cytosol"/>
    <property type="evidence" value="ECO:0007669"/>
    <property type="project" value="TreeGrafter"/>
</dbReference>
<dbReference type="GO" id="GO:0006508">
    <property type="term" value="P:proteolysis"/>
    <property type="evidence" value="ECO:0007669"/>
    <property type="project" value="UniProtKB-KW"/>
</dbReference>
<accession>A0A9Q0MYX3</accession>
<evidence type="ECO:0000256" key="1">
    <source>
        <dbReference type="ARBA" id="ARBA00000707"/>
    </source>
</evidence>
<keyword evidence="4 8" id="KW-0645">Protease</keyword>
<dbReference type="Pfam" id="PF00443">
    <property type="entry name" value="UCH"/>
    <property type="match status" value="1"/>
</dbReference>
<dbReference type="PROSITE" id="PS50235">
    <property type="entry name" value="USP_3"/>
    <property type="match status" value="1"/>
</dbReference>
<dbReference type="PROSITE" id="PS00972">
    <property type="entry name" value="USP_1"/>
    <property type="match status" value="1"/>
</dbReference>
<dbReference type="InterPro" id="IPR018200">
    <property type="entry name" value="USP_CS"/>
</dbReference>
<keyword evidence="7 8" id="KW-0788">Thiol protease</keyword>
<comment type="similarity">
    <text evidence="3 8">Belongs to the peptidase C19 family.</text>
</comment>
<keyword evidence="12" id="KW-1185">Reference proteome</keyword>
<dbReference type="SUPFAM" id="SSF54001">
    <property type="entry name" value="Cysteine proteinases"/>
    <property type="match status" value="1"/>
</dbReference>
<evidence type="ECO:0000256" key="7">
    <source>
        <dbReference type="ARBA" id="ARBA00022807"/>
    </source>
</evidence>